<dbReference type="Pfam" id="PF25976">
    <property type="entry name" value="LpqB_N"/>
    <property type="match status" value="1"/>
</dbReference>
<proteinExistence type="predicted"/>
<dbReference type="InterPro" id="IPR019606">
    <property type="entry name" value="GerMN"/>
</dbReference>
<reference evidence="4" key="1">
    <citation type="submission" date="2015-04" db="EMBL/GenBank/DDBJ databases">
        <title>Physiological reanalysis, assessment of diazotrophy, and genome sequences of multiple isolates of Streptomyces thermoautotrophicus.</title>
        <authorList>
            <person name="MacKellar D.C."/>
            <person name="Lieber L."/>
            <person name="Norman J."/>
            <person name="Bolger A."/>
            <person name="Tobin C."/>
            <person name="Murray J.W."/>
            <person name="Chang R."/>
            <person name="Ford T."/>
            <person name="Nguyen P.Q."/>
            <person name="Woodward J."/>
            <person name="Permingeat H."/>
            <person name="Joshi N.S."/>
            <person name="Silver P.A."/>
            <person name="Usadel B."/>
            <person name="Rutherford A.W."/>
            <person name="Friesen M."/>
            <person name="Prell J."/>
        </authorList>
    </citation>
    <scope>NUCLEOTIDE SEQUENCE [LARGE SCALE GENOMIC DNA]</scope>
    <source>
        <strain evidence="4">H1</strain>
    </source>
</reference>
<feature type="region of interest" description="Disordered" evidence="1">
    <location>
        <begin position="278"/>
        <end position="299"/>
    </location>
</feature>
<sequence>MVAAVAVLLAGCAAIPSNGPVQQGQWVQPDEQQEPRVRVFALPPQGGESQIDVVNGFLDAATNDDSDYAVARQYLAARDRDRWEPDEVQVYDPGDANPFQVNGTQVILSGRAVGTVSSEGSYRPDPPDRKVRETFHLVREHGEWRIADPPERLYVSSFDFERAYELVNVYFFDRTGRTLVPDPVYLRDRGDLVTEVTQRLLRGPTSWLRPAVSNQFPLSTVLATDHVPVDGGIASVQLSRDAQDTGLGERRRMAAQLVWTLTQLPDITGVRIGVKDGSFAPFDERPQTPKDWQEYDPKSPRANSAGYYLNGGRLTTVDGADAGPFGDGRLAPSVVAVAPGGNRVAAVTDDGRVVRVGHLDEGERTEVWLQAPHPLTSLSWDGAGNLWVLGAAGPKSPVYVLQGPGRRLVATVEKLGDWPIRKLRVARDGVRVALIAGEEDKGALLLGRIEWSEASGVTHVVVRDPVPLARQFTSVYDVGWAGPGRLAVLAQDPQGLRQLYYLSVDGSRYSSVVVPEKPVSLAAAQGEPLLVGTRSPNMIWKQSGDSWVKVDEGRNPIYPG</sequence>
<feature type="domain" description="GerMN" evidence="2">
    <location>
        <begin position="193"/>
        <end position="284"/>
    </location>
</feature>
<dbReference type="InterPro" id="IPR059026">
    <property type="entry name" value="LpqB_N"/>
</dbReference>
<feature type="compositionally biased region" description="Basic and acidic residues" evidence="1">
    <location>
        <begin position="282"/>
        <end position="299"/>
    </location>
</feature>
<dbReference type="AlphaFoldDB" id="A0A132MWN9"/>
<dbReference type="InterPro" id="IPR018910">
    <property type="entry name" value="LpqB_C"/>
</dbReference>
<dbReference type="Pfam" id="PF10647">
    <property type="entry name" value="Gmad1"/>
    <property type="match status" value="1"/>
</dbReference>
<organism evidence="3 4">
    <name type="scientific">Carbonactinospora thermoautotrophica</name>
    <dbReference type="NCBI Taxonomy" id="1469144"/>
    <lineage>
        <taxon>Bacteria</taxon>
        <taxon>Bacillati</taxon>
        <taxon>Actinomycetota</taxon>
        <taxon>Actinomycetes</taxon>
        <taxon>Kitasatosporales</taxon>
        <taxon>Carbonactinosporaceae</taxon>
        <taxon>Carbonactinospora</taxon>
    </lineage>
</organism>
<name>A0A132MWN9_9ACTN</name>
<keyword evidence="4" id="KW-1185">Reference proteome</keyword>
<comment type="caution">
    <text evidence="3">The sequence shown here is derived from an EMBL/GenBank/DDBJ whole genome shotgun (WGS) entry which is preliminary data.</text>
</comment>
<dbReference type="PATRIC" id="fig|1469144.10.peg.3613"/>
<dbReference type="SUPFAM" id="SSF69322">
    <property type="entry name" value="Tricorn protease domain 2"/>
    <property type="match status" value="1"/>
</dbReference>
<gene>
    <name evidence="3" type="ORF">LI90_3361</name>
</gene>
<dbReference type="Proteomes" id="UP000070188">
    <property type="component" value="Unassembled WGS sequence"/>
</dbReference>
<dbReference type="STRING" id="1469144.LI90_3361"/>
<dbReference type="Pfam" id="PF10646">
    <property type="entry name" value="Germane"/>
    <property type="match status" value="1"/>
</dbReference>
<evidence type="ECO:0000313" key="4">
    <source>
        <dbReference type="Proteomes" id="UP000070188"/>
    </source>
</evidence>
<evidence type="ECO:0000313" key="3">
    <source>
        <dbReference type="EMBL" id="KWX02318.1"/>
    </source>
</evidence>
<dbReference type="EMBL" id="LAXD01000001">
    <property type="protein sequence ID" value="KWX02318.1"/>
    <property type="molecule type" value="Genomic_DNA"/>
</dbReference>
<evidence type="ECO:0000259" key="2">
    <source>
        <dbReference type="SMART" id="SM00909"/>
    </source>
</evidence>
<evidence type="ECO:0000256" key="1">
    <source>
        <dbReference type="SAM" id="MobiDB-lite"/>
    </source>
</evidence>
<accession>A0A132MWN9</accession>
<dbReference type="SMART" id="SM00909">
    <property type="entry name" value="Germane"/>
    <property type="match status" value="1"/>
</dbReference>
<protein>
    <submittedName>
        <fullName evidence="3">LpqB</fullName>
    </submittedName>
</protein>